<dbReference type="SMART" id="SM00388">
    <property type="entry name" value="HisKA"/>
    <property type="match status" value="1"/>
</dbReference>
<dbReference type="InterPro" id="IPR050398">
    <property type="entry name" value="HssS/ArlS-like"/>
</dbReference>
<dbReference type="PROSITE" id="PS50109">
    <property type="entry name" value="HIS_KIN"/>
    <property type="match status" value="1"/>
</dbReference>
<keyword evidence="12 13" id="KW-0472">Membrane</keyword>
<dbReference type="Proteomes" id="UP000194422">
    <property type="component" value="Unassembled WGS sequence"/>
</dbReference>
<evidence type="ECO:0000256" key="12">
    <source>
        <dbReference type="ARBA" id="ARBA00023136"/>
    </source>
</evidence>
<reference evidence="16 20" key="3">
    <citation type="submission" date="2023-03" db="EMBL/GenBank/DDBJ databases">
        <title>Genetic diversity of Bacillus cereus sensu lato isolates from Slovenia.</title>
        <authorList>
            <person name="Abdelli M."/>
        </authorList>
    </citation>
    <scope>NUCLEOTIDE SEQUENCE [LARGE SCALE GENOMIC DNA]</scope>
    <source>
        <strain evidence="16 20">SIBC61B</strain>
    </source>
</reference>
<dbReference type="GO" id="GO:0005886">
    <property type="term" value="C:plasma membrane"/>
    <property type="evidence" value="ECO:0007669"/>
    <property type="project" value="TreeGrafter"/>
</dbReference>
<feature type="transmembrane region" description="Helical" evidence="13">
    <location>
        <begin position="12"/>
        <end position="36"/>
    </location>
</feature>
<keyword evidence="11" id="KW-0902">Two-component regulatory system</keyword>
<dbReference type="SMART" id="SM00387">
    <property type="entry name" value="HATPase_c"/>
    <property type="match status" value="1"/>
</dbReference>
<dbReference type="GO" id="GO:0000155">
    <property type="term" value="F:phosphorelay sensor kinase activity"/>
    <property type="evidence" value="ECO:0007669"/>
    <property type="project" value="InterPro"/>
</dbReference>
<comment type="catalytic activity">
    <reaction evidence="1">
        <text>ATP + protein L-histidine = ADP + protein N-phospho-L-histidine.</text>
        <dbReference type="EC" id="2.7.13.3"/>
    </reaction>
</comment>
<dbReference type="EMBL" id="FWYW01000062">
    <property type="protein sequence ID" value="SMD86920.1"/>
    <property type="molecule type" value="Genomic_DNA"/>
</dbReference>
<sequence>MEKVKKQVNLSKILIQYIFAFSIGTIALVTFFMILFQVGVNAEIILPANYYEKQIESQRDAIVKAEQEDDQILKQYKYALYDFSGNVIQGSINKDYAGQIWNNIHNDEKGDSTYYYAIIERDKDICVILYTLHATFKNPILQKYLPSPEVCEIVLFILLFVAEVIFLSRSFGKSLSKEMMILRKVTDKIQKEDLDFQVEQSKIKEVNEVLTSLVKMKDELNHSLRTQWNMETNRREQIAALAHDIKTPLTILRGNAELLNESMLDSNQKKCNEHILKSIDEMEIYMKSLLDITKCEEGAPLQFKQTDLRDFIHNIIEESAICVLGKQLNLIENVQDIPNFIPIDETALKRAIMNIMMNAIEYSPTKGDLMFSVEMISEKLQFIVEDSGRGFTEEEMHSATEQFYRGDKSRNSKDHHGMGLYIAKSFAKQHGGNLYLSNSKKLYGAKVVLEISAK</sequence>
<evidence type="ECO:0000256" key="6">
    <source>
        <dbReference type="ARBA" id="ARBA00022692"/>
    </source>
</evidence>
<dbReference type="Pfam" id="PF02518">
    <property type="entry name" value="HATPase_c"/>
    <property type="match status" value="1"/>
</dbReference>
<reference evidence="15 19" key="2">
    <citation type="submission" date="2019-09" db="EMBL/GenBank/DDBJ databases">
        <authorList>
            <person name="Geng P."/>
            <person name="Wan X."/>
            <person name="Zhou G."/>
            <person name="Yuan Z."/>
            <person name="Hu X."/>
        </authorList>
    </citation>
    <scope>NUCLEOTIDE SEQUENCE [LARGE SCALE GENOMIC DNA]</scope>
    <source>
        <strain evidence="15 19">EFR-4</strain>
    </source>
</reference>
<dbReference type="AlphaFoldDB" id="A0A5M9GY31"/>
<dbReference type="EMBL" id="JARPRV010000007">
    <property type="protein sequence ID" value="MDG0942562.1"/>
    <property type="molecule type" value="Genomic_DNA"/>
</dbReference>
<evidence type="ECO:0000256" key="11">
    <source>
        <dbReference type="ARBA" id="ARBA00023012"/>
    </source>
</evidence>
<protein>
    <recommendedName>
        <fullName evidence="3">histidine kinase</fullName>
        <ecNumber evidence="3">2.7.13.3</ecNumber>
    </recommendedName>
</protein>
<evidence type="ECO:0000313" key="17">
    <source>
        <dbReference type="EMBL" id="SMD86920.1"/>
    </source>
</evidence>
<dbReference type="CDD" id="cd00082">
    <property type="entry name" value="HisKA"/>
    <property type="match status" value="1"/>
</dbReference>
<dbReference type="PANTHER" id="PTHR45528:SF8">
    <property type="entry name" value="HISTIDINE KINASE"/>
    <property type="match status" value="1"/>
</dbReference>
<keyword evidence="4" id="KW-0597">Phosphoprotein</keyword>
<feature type="domain" description="Histidine kinase" evidence="14">
    <location>
        <begin position="240"/>
        <end position="454"/>
    </location>
</feature>
<dbReference type="InterPro" id="IPR036097">
    <property type="entry name" value="HisK_dim/P_sf"/>
</dbReference>
<keyword evidence="10 13" id="KW-1133">Transmembrane helix</keyword>
<evidence type="ECO:0000256" key="9">
    <source>
        <dbReference type="ARBA" id="ARBA00022840"/>
    </source>
</evidence>
<dbReference type="InterPro" id="IPR005467">
    <property type="entry name" value="His_kinase_dom"/>
</dbReference>
<evidence type="ECO:0000256" key="2">
    <source>
        <dbReference type="ARBA" id="ARBA00004141"/>
    </source>
</evidence>
<keyword evidence="7" id="KW-0547">Nucleotide-binding</keyword>
<dbReference type="PANTHER" id="PTHR45528">
    <property type="entry name" value="SENSOR HISTIDINE KINASE CPXA"/>
    <property type="match status" value="1"/>
</dbReference>
<keyword evidence="8 15" id="KW-0418">Kinase</keyword>
<comment type="subcellular location">
    <subcellularLocation>
        <location evidence="2">Membrane</location>
        <topology evidence="2">Multi-pass membrane protein</topology>
    </subcellularLocation>
</comment>
<dbReference type="Proteomes" id="UP001221338">
    <property type="component" value="Unassembled WGS sequence"/>
</dbReference>
<evidence type="ECO:0000313" key="15">
    <source>
        <dbReference type="EMBL" id="KAA8477694.1"/>
    </source>
</evidence>
<evidence type="ECO:0000256" key="10">
    <source>
        <dbReference type="ARBA" id="ARBA00022989"/>
    </source>
</evidence>
<dbReference type="InterPro" id="IPR003594">
    <property type="entry name" value="HATPase_dom"/>
</dbReference>
<evidence type="ECO:0000256" key="1">
    <source>
        <dbReference type="ARBA" id="ARBA00000085"/>
    </source>
</evidence>
<evidence type="ECO:0000256" key="7">
    <source>
        <dbReference type="ARBA" id="ARBA00022741"/>
    </source>
</evidence>
<evidence type="ECO:0000313" key="19">
    <source>
        <dbReference type="Proteomes" id="UP000325411"/>
    </source>
</evidence>
<dbReference type="Gene3D" id="1.10.287.130">
    <property type="match status" value="1"/>
</dbReference>
<dbReference type="SUPFAM" id="SSF55874">
    <property type="entry name" value="ATPase domain of HSP90 chaperone/DNA topoisomerase II/histidine kinase"/>
    <property type="match status" value="1"/>
</dbReference>
<keyword evidence="9" id="KW-0067">ATP-binding</keyword>
<dbReference type="Gene3D" id="3.30.565.10">
    <property type="entry name" value="Histidine kinase-like ATPase, C-terminal domain"/>
    <property type="match status" value="1"/>
</dbReference>
<dbReference type="Pfam" id="PF00512">
    <property type="entry name" value="HisKA"/>
    <property type="match status" value="1"/>
</dbReference>
<organism evidence="15 19">
    <name type="scientific">Bacillus paranthracis</name>
    <dbReference type="NCBI Taxonomy" id="2026186"/>
    <lineage>
        <taxon>Bacteria</taxon>
        <taxon>Bacillati</taxon>
        <taxon>Bacillota</taxon>
        <taxon>Bacilli</taxon>
        <taxon>Bacillales</taxon>
        <taxon>Bacillaceae</taxon>
        <taxon>Bacillus</taxon>
        <taxon>Bacillus cereus group</taxon>
    </lineage>
</organism>
<evidence type="ECO:0000256" key="4">
    <source>
        <dbReference type="ARBA" id="ARBA00022553"/>
    </source>
</evidence>
<evidence type="ECO:0000256" key="8">
    <source>
        <dbReference type="ARBA" id="ARBA00022777"/>
    </source>
</evidence>
<proteinExistence type="predicted"/>
<name>A0A5M9GY31_9BACI</name>
<dbReference type="InterPro" id="IPR003661">
    <property type="entry name" value="HisK_dim/P_dom"/>
</dbReference>
<keyword evidence="6 13" id="KW-0812">Transmembrane</keyword>
<dbReference type="Gene3D" id="6.10.340.10">
    <property type="match status" value="1"/>
</dbReference>
<accession>A0A5M9GY31</accession>
<dbReference type="Proteomes" id="UP000325411">
    <property type="component" value="Unassembled WGS sequence"/>
</dbReference>
<keyword evidence="5 17" id="KW-0808">Transferase</keyword>
<dbReference type="EMBL" id="VXCE01000008">
    <property type="protein sequence ID" value="KAA8477694.1"/>
    <property type="molecule type" value="Genomic_DNA"/>
</dbReference>
<evidence type="ECO:0000256" key="13">
    <source>
        <dbReference type="SAM" id="Phobius"/>
    </source>
</evidence>
<dbReference type="SUPFAM" id="SSF47384">
    <property type="entry name" value="Homodimeric domain of signal transducing histidine kinase"/>
    <property type="match status" value="1"/>
</dbReference>
<gene>
    <name evidence="17" type="primary">yycG_1</name>
    <name evidence="17" type="ORF">BACERE00174_01937</name>
    <name evidence="15" type="ORF">FYW06_13380</name>
    <name evidence="16" type="ORF">P6U22_15280</name>
</gene>
<evidence type="ECO:0000256" key="3">
    <source>
        <dbReference type="ARBA" id="ARBA00012438"/>
    </source>
</evidence>
<dbReference type="GO" id="GO:0005524">
    <property type="term" value="F:ATP binding"/>
    <property type="evidence" value="ECO:0007669"/>
    <property type="project" value="UniProtKB-KW"/>
</dbReference>
<dbReference type="InterPro" id="IPR036890">
    <property type="entry name" value="HATPase_C_sf"/>
</dbReference>
<evidence type="ECO:0000256" key="5">
    <source>
        <dbReference type="ARBA" id="ARBA00022679"/>
    </source>
</evidence>
<evidence type="ECO:0000313" key="20">
    <source>
        <dbReference type="Proteomes" id="UP001221338"/>
    </source>
</evidence>
<dbReference type="EC" id="2.7.13.3" evidence="3"/>
<keyword evidence="20" id="KW-1185">Reference proteome</keyword>
<reference evidence="17 18" key="1">
    <citation type="submission" date="2017-04" db="EMBL/GenBank/DDBJ databases">
        <authorList>
            <person name="Criscuolo A."/>
        </authorList>
    </citation>
    <scope>NUCLEOTIDE SEQUENCE [LARGE SCALE GENOMIC DNA]</scope>
    <source>
        <strain evidence="17">16-00174</strain>
    </source>
</reference>
<dbReference type="RefSeq" id="WP_000416686.1">
    <property type="nucleotide sequence ID" value="NZ_CP040880.1"/>
</dbReference>
<evidence type="ECO:0000313" key="18">
    <source>
        <dbReference type="Proteomes" id="UP000194422"/>
    </source>
</evidence>
<evidence type="ECO:0000313" key="16">
    <source>
        <dbReference type="EMBL" id="MDG0942562.1"/>
    </source>
</evidence>
<evidence type="ECO:0000259" key="14">
    <source>
        <dbReference type="PROSITE" id="PS50109"/>
    </source>
</evidence>
<comment type="caution">
    <text evidence="15">The sequence shown here is derived from an EMBL/GenBank/DDBJ whole genome shotgun (WGS) entry which is preliminary data.</text>
</comment>